<evidence type="ECO:0000313" key="2">
    <source>
        <dbReference type="Proteomes" id="UP000053593"/>
    </source>
</evidence>
<gene>
    <name evidence="1" type="ORF">GYMLUDRAFT_260075</name>
</gene>
<proteinExistence type="predicted"/>
<keyword evidence="2" id="KW-1185">Reference proteome</keyword>
<organism evidence="1 2">
    <name type="scientific">Collybiopsis luxurians FD-317 M1</name>
    <dbReference type="NCBI Taxonomy" id="944289"/>
    <lineage>
        <taxon>Eukaryota</taxon>
        <taxon>Fungi</taxon>
        <taxon>Dikarya</taxon>
        <taxon>Basidiomycota</taxon>
        <taxon>Agaricomycotina</taxon>
        <taxon>Agaricomycetes</taxon>
        <taxon>Agaricomycetidae</taxon>
        <taxon>Agaricales</taxon>
        <taxon>Marasmiineae</taxon>
        <taxon>Omphalotaceae</taxon>
        <taxon>Collybiopsis</taxon>
        <taxon>Collybiopsis luxurians</taxon>
    </lineage>
</organism>
<dbReference type="HOGENOM" id="CLU_1586663_0_0_1"/>
<protein>
    <submittedName>
        <fullName evidence="1">Uncharacterized protein</fullName>
    </submittedName>
</protein>
<dbReference type="EMBL" id="KN834766">
    <property type="protein sequence ID" value="KIK62856.1"/>
    <property type="molecule type" value="Genomic_DNA"/>
</dbReference>
<accession>A0A0D0C3W5</accession>
<reference evidence="1 2" key="1">
    <citation type="submission" date="2014-04" db="EMBL/GenBank/DDBJ databases">
        <title>Evolutionary Origins and Diversification of the Mycorrhizal Mutualists.</title>
        <authorList>
            <consortium name="DOE Joint Genome Institute"/>
            <consortium name="Mycorrhizal Genomics Consortium"/>
            <person name="Kohler A."/>
            <person name="Kuo A."/>
            <person name="Nagy L.G."/>
            <person name="Floudas D."/>
            <person name="Copeland A."/>
            <person name="Barry K.W."/>
            <person name="Cichocki N."/>
            <person name="Veneault-Fourrey C."/>
            <person name="LaButti K."/>
            <person name="Lindquist E.A."/>
            <person name="Lipzen A."/>
            <person name="Lundell T."/>
            <person name="Morin E."/>
            <person name="Murat C."/>
            <person name="Riley R."/>
            <person name="Ohm R."/>
            <person name="Sun H."/>
            <person name="Tunlid A."/>
            <person name="Henrissat B."/>
            <person name="Grigoriev I.V."/>
            <person name="Hibbett D.S."/>
            <person name="Martin F."/>
        </authorList>
    </citation>
    <scope>NUCLEOTIDE SEQUENCE [LARGE SCALE GENOMIC DNA]</scope>
    <source>
        <strain evidence="1 2">FD-317 M1</strain>
    </source>
</reference>
<evidence type="ECO:0000313" key="1">
    <source>
        <dbReference type="EMBL" id="KIK62856.1"/>
    </source>
</evidence>
<dbReference type="Proteomes" id="UP000053593">
    <property type="component" value="Unassembled WGS sequence"/>
</dbReference>
<name>A0A0D0C3W5_9AGAR</name>
<sequence length="168" mass="18934">MLEMLEYVTGDWERKVHDGACVWKNEGHQLMQVGYLLDNEEFVQGRAAYALNQSMIWGKMRALLVAKWSPALEKLTVAGMGGISLADEEWTFEWSLRVPFCRFMDQEAPTMVAFEGVWKIIGRLSYESIGNTKSKGTAMGQRIAPGETGFVKQRWVTTTPSGKRGSFS</sequence>
<dbReference type="AlphaFoldDB" id="A0A0D0C3W5"/>